<dbReference type="InterPro" id="IPR016064">
    <property type="entry name" value="NAD/diacylglycerol_kinase_sf"/>
</dbReference>
<dbReference type="Proteomes" id="UP000494206">
    <property type="component" value="Unassembled WGS sequence"/>
</dbReference>
<evidence type="ECO:0000313" key="2">
    <source>
        <dbReference type="EMBL" id="CAB3403247.1"/>
    </source>
</evidence>
<reference evidence="2 3" key="1">
    <citation type="submission" date="2020-04" db="EMBL/GenBank/DDBJ databases">
        <authorList>
            <person name="Laetsch R D."/>
            <person name="Stevens L."/>
            <person name="Kumar S."/>
            <person name="Blaxter L. M."/>
        </authorList>
    </citation>
    <scope>NUCLEOTIDE SEQUENCE [LARGE SCALE GENOMIC DNA]</scope>
</reference>
<dbReference type="InterPro" id="IPR017438">
    <property type="entry name" value="ATP-NAD_kinase_N"/>
</dbReference>
<keyword evidence="3" id="KW-1185">Reference proteome</keyword>
<dbReference type="GO" id="GO:0016020">
    <property type="term" value="C:membrane"/>
    <property type="evidence" value="ECO:0007669"/>
    <property type="project" value="TreeGrafter"/>
</dbReference>
<feature type="domain" description="DAGKc" evidence="1">
    <location>
        <begin position="65"/>
        <end position="208"/>
    </location>
</feature>
<dbReference type="GO" id="GO:0046512">
    <property type="term" value="P:sphingosine biosynthetic process"/>
    <property type="evidence" value="ECO:0007669"/>
    <property type="project" value="TreeGrafter"/>
</dbReference>
<dbReference type="PANTHER" id="PTHR12358">
    <property type="entry name" value="SPHINGOSINE KINASE"/>
    <property type="match status" value="1"/>
</dbReference>
<dbReference type="GO" id="GO:0005739">
    <property type="term" value="C:mitochondrion"/>
    <property type="evidence" value="ECO:0007669"/>
    <property type="project" value="TreeGrafter"/>
</dbReference>
<proteinExistence type="predicted"/>
<dbReference type="GO" id="GO:0047620">
    <property type="term" value="F:acylglycerol kinase activity"/>
    <property type="evidence" value="ECO:0007669"/>
    <property type="project" value="TreeGrafter"/>
</dbReference>
<accession>A0A8S1EUM8</accession>
<gene>
    <name evidence="2" type="ORF">CBOVIS_LOCUS5749</name>
</gene>
<dbReference type="GO" id="GO:0001729">
    <property type="term" value="F:ceramide kinase activity"/>
    <property type="evidence" value="ECO:0007669"/>
    <property type="project" value="TreeGrafter"/>
</dbReference>
<dbReference type="InterPro" id="IPR050187">
    <property type="entry name" value="Lipid_Phosphate_FormReg"/>
</dbReference>
<protein>
    <recommendedName>
        <fullName evidence="1">DAGKc domain-containing protein</fullName>
    </recommendedName>
</protein>
<dbReference type="SUPFAM" id="SSF111331">
    <property type="entry name" value="NAD kinase/diacylglycerol kinase-like"/>
    <property type="match status" value="1"/>
</dbReference>
<dbReference type="Pfam" id="PF00781">
    <property type="entry name" value="DAGK_cat"/>
    <property type="match status" value="1"/>
</dbReference>
<dbReference type="PANTHER" id="PTHR12358:SF31">
    <property type="entry name" value="ACYLGLYCEROL KINASE, MITOCHONDRIAL"/>
    <property type="match status" value="1"/>
</dbReference>
<name>A0A8S1EUM8_9PELO</name>
<dbReference type="AlphaFoldDB" id="A0A8S1EUM8"/>
<sequence length="439" mass="49919">MSKIVERVSKIGKTLYEHKKKAAFVAFLGYLGADWVVKWNRNQNIRSAYAKQALQFGEKITNPDDRPRRVFVLVNVEGNSRNCFDDFNKNALPLFHLAGIQVDIMKAKNEHQLESLAGALDSQEADVVYIVGGDGTIGKVVTGVFRNRDRALLPIGIYPGGYDNLWLKRMVPTVFERTEDVRAACESAMAVIEDQKRDVYAFEMLTGESQEGPIYGLSDVGAGWFRSIEDTRKKFWYFSIIKRRWAYLWEMIKRSPEDVELTIEYENPCSGCSNCRPKVVFEAPAWRWWHVLTGSPRYKNTELQRDFSSVQNENCGVAQKIETKGTELIIENEQKEDYSQLRLRVGGTNAGRIGVIADGWKRCADGVVGRSPNADFYTTDIDAKSLTFRISNLPEYIRRLYISSAPTPKDSDVVDKPITIRGTQKKLEVFLPSAIRLEI</sequence>
<comment type="caution">
    <text evidence="2">The sequence shown here is derived from an EMBL/GenBank/DDBJ whole genome shotgun (WGS) entry which is preliminary data.</text>
</comment>
<dbReference type="PROSITE" id="PS50146">
    <property type="entry name" value="DAGK"/>
    <property type="match status" value="1"/>
</dbReference>
<dbReference type="GO" id="GO:0004143">
    <property type="term" value="F:ATP-dependent diacylglycerol kinase activity"/>
    <property type="evidence" value="ECO:0007669"/>
    <property type="project" value="TreeGrafter"/>
</dbReference>
<evidence type="ECO:0000313" key="3">
    <source>
        <dbReference type="Proteomes" id="UP000494206"/>
    </source>
</evidence>
<dbReference type="OrthoDB" id="9979394at2759"/>
<dbReference type="InterPro" id="IPR001206">
    <property type="entry name" value="Diacylglycerol_kinase_cat_dom"/>
</dbReference>
<dbReference type="EMBL" id="CADEPM010000003">
    <property type="protein sequence ID" value="CAB3403247.1"/>
    <property type="molecule type" value="Genomic_DNA"/>
</dbReference>
<organism evidence="2 3">
    <name type="scientific">Caenorhabditis bovis</name>
    <dbReference type="NCBI Taxonomy" id="2654633"/>
    <lineage>
        <taxon>Eukaryota</taxon>
        <taxon>Metazoa</taxon>
        <taxon>Ecdysozoa</taxon>
        <taxon>Nematoda</taxon>
        <taxon>Chromadorea</taxon>
        <taxon>Rhabditida</taxon>
        <taxon>Rhabditina</taxon>
        <taxon>Rhabditomorpha</taxon>
        <taxon>Rhabditoidea</taxon>
        <taxon>Rhabditidae</taxon>
        <taxon>Peloderinae</taxon>
        <taxon>Caenorhabditis</taxon>
    </lineage>
</organism>
<dbReference type="Gene3D" id="3.40.50.10330">
    <property type="entry name" value="Probable inorganic polyphosphate/atp-NAD kinase, domain 1"/>
    <property type="match status" value="1"/>
</dbReference>
<evidence type="ECO:0000259" key="1">
    <source>
        <dbReference type="PROSITE" id="PS50146"/>
    </source>
</evidence>
<dbReference type="GO" id="GO:0046513">
    <property type="term" value="P:ceramide biosynthetic process"/>
    <property type="evidence" value="ECO:0007669"/>
    <property type="project" value="TreeGrafter"/>
</dbReference>